<dbReference type="eggNOG" id="COG5464">
    <property type="taxonomic scope" value="Bacteria"/>
</dbReference>
<reference evidence="2 3" key="1">
    <citation type="journal article" date="2010" name="Stand. Genomic Sci.">
        <title>Complete genome sequence of Haliangium ochraceum type strain (SMP-2).</title>
        <authorList>
            <consortium name="US DOE Joint Genome Institute (JGI-PGF)"/>
            <person name="Ivanova N."/>
            <person name="Daum C."/>
            <person name="Lang E."/>
            <person name="Abt B."/>
            <person name="Kopitz M."/>
            <person name="Saunders E."/>
            <person name="Lapidus A."/>
            <person name="Lucas S."/>
            <person name="Glavina Del Rio T."/>
            <person name="Nolan M."/>
            <person name="Tice H."/>
            <person name="Copeland A."/>
            <person name="Cheng J.F."/>
            <person name="Chen F."/>
            <person name="Bruce D."/>
            <person name="Goodwin L."/>
            <person name="Pitluck S."/>
            <person name="Mavromatis K."/>
            <person name="Pati A."/>
            <person name="Mikhailova N."/>
            <person name="Chen A."/>
            <person name="Palaniappan K."/>
            <person name="Land M."/>
            <person name="Hauser L."/>
            <person name="Chang Y.J."/>
            <person name="Jeffries C.D."/>
            <person name="Detter J.C."/>
            <person name="Brettin T."/>
            <person name="Rohde M."/>
            <person name="Goker M."/>
            <person name="Bristow J."/>
            <person name="Markowitz V."/>
            <person name="Eisen J.A."/>
            <person name="Hugenholtz P."/>
            <person name="Kyrpides N.C."/>
            <person name="Klenk H.P."/>
        </authorList>
    </citation>
    <scope>NUCLEOTIDE SEQUENCE [LARGE SCALE GENOMIC DNA]</scope>
    <source>
        <strain evidence="3">DSM 14365 / CIP 107738 / JCM 11303 / AJ 13395 / SMP-2</strain>
    </source>
</reference>
<proteinExistence type="predicted"/>
<evidence type="ECO:0000313" key="2">
    <source>
        <dbReference type="EMBL" id="ACY15352.1"/>
    </source>
</evidence>
<sequence>MTTHQPHTKTLDDRNEAPMSQDFYDVLVETTFARREYAADTFRTMLPPALVKRLDLDALSLRSGTYVSDELRQYYTDVLYSVLLDGEQAFIYLLLKHQSATDPMFPLRLPRNVLSIWERYLIERQDATTLPVILPIVFHHEATGWSDAVGLNGSLALGADVRTALSANRRDFRRLRYLLLVLCFQFDEASRAQNLNEALGLLMRTFGVARPKRDLVASLKGWEDVIREVVATQRGREMLATVVQFILENSETDPDELKSFLEFTAGEPARTAFMTGADRLTQGVREETLRTLLARLLRQRFGKLSSDVTERLDRAHADQLEVWSERILASDTFDQVFS</sequence>
<dbReference type="RefSeq" id="WP_012827960.1">
    <property type="nucleotide sequence ID" value="NC_013440.1"/>
</dbReference>
<dbReference type="InterPro" id="IPR006842">
    <property type="entry name" value="Transposase_31"/>
</dbReference>
<dbReference type="EMBL" id="CP001804">
    <property type="protein sequence ID" value="ACY15352.1"/>
    <property type="molecule type" value="Genomic_DNA"/>
</dbReference>
<dbReference type="KEGG" id="hoh:Hoch_2828"/>
<accession>D0LPI9</accession>
<dbReference type="InterPro" id="IPR051699">
    <property type="entry name" value="Rpn/YhgA-like_nuclease"/>
</dbReference>
<protein>
    <submittedName>
        <fullName evidence="2">Putative transposase</fullName>
    </submittedName>
</protein>
<gene>
    <name evidence="2" type="ordered locus">Hoch_2828</name>
</gene>
<keyword evidence="3" id="KW-1185">Reference proteome</keyword>
<dbReference type="AlphaFoldDB" id="D0LPI9"/>
<dbReference type="Pfam" id="PF04754">
    <property type="entry name" value="Transposase_31"/>
    <property type="match status" value="1"/>
</dbReference>
<organism evidence="2 3">
    <name type="scientific">Haliangium ochraceum (strain DSM 14365 / JCM 11303 / SMP-2)</name>
    <dbReference type="NCBI Taxonomy" id="502025"/>
    <lineage>
        <taxon>Bacteria</taxon>
        <taxon>Pseudomonadati</taxon>
        <taxon>Myxococcota</taxon>
        <taxon>Polyangia</taxon>
        <taxon>Haliangiales</taxon>
        <taxon>Kofleriaceae</taxon>
        <taxon>Haliangium</taxon>
    </lineage>
</organism>
<dbReference type="GO" id="GO:0006310">
    <property type="term" value="P:DNA recombination"/>
    <property type="evidence" value="ECO:0007669"/>
    <property type="project" value="TreeGrafter"/>
</dbReference>
<dbReference type="GO" id="GO:1990238">
    <property type="term" value="F:double-stranded DNA endonuclease activity"/>
    <property type="evidence" value="ECO:0007669"/>
    <property type="project" value="TreeGrafter"/>
</dbReference>
<name>D0LPI9_HALO1</name>
<dbReference type="Proteomes" id="UP000001880">
    <property type="component" value="Chromosome"/>
</dbReference>
<evidence type="ECO:0000313" key="3">
    <source>
        <dbReference type="Proteomes" id="UP000001880"/>
    </source>
</evidence>
<dbReference type="PANTHER" id="PTHR34611:SF2">
    <property type="entry name" value="INACTIVE RECOMBINATION-PROMOTING NUCLEASE-LIKE PROTEIN RPNE-RELATED"/>
    <property type="match status" value="1"/>
</dbReference>
<dbReference type="HOGENOM" id="CLU_059548_0_0_7"/>
<feature type="domain" description="Transposase (putative) YhgA-like" evidence="1">
    <location>
        <begin position="25"/>
        <end position="156"/>
    </location>
</feature>
<evidence type="ECO:0000259" key="1">
    <source>
        <dbReference type="Pfam" id="PF04754"/>
    </source>
</evidence>
<dbReference type="PANTHER" id="PTHR34611">
    <property type="match status" value="1"/>
</dbReference>
<dbReference type="STRING" id="502025.Hoch_2828"/>